<evidence type="ECO:0000256" key="6">
    <source>
        <dbReference type="RuleBase" id="RU367018"/>
    </source>
</evidence>
<dbReference type="GO" id="GO:0005634">
    <property type="term" value="C:nucleus"/>
    <property type="evidence" value="ECO:0007669"/>
    <property type="project" value="UniProtKB-SubCell"/>
</dbReference>
<gene>
    <name evidence="8" type="ORF">LITE_LOCUS36308</name>
</gene>
<evidence type="ECO:0000256" key="3">
    <source>
        <dbReference type="ARBA" id="ARBA00022771"/>
    </source>
</evidence>
<dbReference type="EMBL" id="CAMGYJ010000008">
    <property type="protein sequence ID" value="CAI0464749.1"/>
    <property type="molecule type" value="Genomic_DNA"/>
</dbReference>
<keyword evidence="4 6" id="KW-0862">Zinc</keyword>
<keyword evidence="9" id="KW-1185">Reference proteome</keyword>
<evidence type="ECO:0000256" key="5">
    <source>
        <dbReference type="PROSITE-ProRule" id="PRU00325"/>
    </source>
</evidence>
<proteinExistence type="inferred from homology"/>
<organism evidence="8 9">
    <name type="scientific">Linum tenue</name>
    <dbReference type="NCBI Taxonomy" id="586396"/>
    <lineage>
        <taxon>Eukaryota</taxon>
        <taxon>Viridiplantae</taxon>
        <taxon>Streptophyta</taxon>
        <taxon>Embryophyta</taxon>
        <taxon>Tracheophyta</taxon>
        <taxon>Spermatophyta</taxon>
        <taxon>Magnoliopsida</taxon>
        <taxon>eudicotyledons</taxon>
        <taxon>Gunneridae</taxon>
        <taxon>Pentapetalae</taxon>
        <taxon>rosids</taxon>
        <taxon>fabids</taxon>
        <taxon>Malpighiales</taxon>
        <taxon>Linaceae</taxon>
        <taxon>Linum</taxon>
    </lineage>
</organism>
<dbReference type="InterPro" id="IPR007527">
    <property type="entry name" value="Znf_SWIM"/>
</dbReference>
<evidence type="ECO:0000259" key="7">
    <source>
        <dbReference type="PROSITE" id="PS50966"/>
    </source>
</evidence>
<feature type="domain" description="SWIM-type" evidence="7">
    <location>
        <begin position="68"/>
        <end position="100"/>
    </location>
</feature>
<evidence type="ECO:0000256" key="1">
    <source>
        <dbReference type="ARBA" id="ARBA00005889"/>
    </source>
</evidence>
<accession>A0AAV0P2I5</accession>
<dbReference type="InterPro" id="IPR006564">
    <property type="entry name" value="Znf_PMZ"/>
</dbReference>
<dbReference type="PANTHER" id="PTHR31669">
    <property type="entry name" value="PROTEIN FAR1-RELATED SEQUENCE 10-RELATED"/>
    <property type="match status" value="1"/>
</dbReference>
<evidence type="ECO:0000256" key="4">
    <source>
        <dbReference type="ARBA" id="ARBA00022833"/>
    </source>
</evidence>
<comment type="caution">
    <text evidence="8">The sequence shown here is derived from an EMBL/GenBank/DDBJ whole genome shotgun (WGS) entry which is preliminary data.</text>
</comment>
<keyword evidence="3 5" id="KW-0863">Zinc-finger</keyword>
<protein>
    <recommendedName>
        <fullName evidence="6">Protein FAR1-RELATED SEQUENCE</fullName>
    </recommendedName>
</protein>
<dbReference type="Pfam" id="PF04434">
    <property type="entry name" value="SWIM"/>
    <property type="match status" value="1"/>
</dbReference>
<dbReference type="GO" id="GO:0006355">
    <property type="term" value="P:regulation of DNA-templated transcription"/>
    <property type="evidence" value="ECO:0007669"/>
    <property type="project" value="UniProtKB-UniRule"/>
</dbReference>
<dbReference type="PANTHER" id="PTHR31669:SF251">
    <property type="entry name" value="PROTEIN FAR1-RELATED SEQUENCE"/>
    <property type="match status" value="1"/>
</dbReference>
<dbReference type="SMART" id="SM00575">
    <property type="entry name" value="ZnF_PMZ"/>
    <property type="match status" value="1"/>
</dbReference>
<evidence type="ECO:0000256" key="2">
    <source>
        <dbReference type="ARBA" id="ARBA00022723"/>
    </source>
</evidence>
<sequence length="106" mass="12350">MRDTRPVLKADVEMLRHASELYTPKVFMLFEEEYLKAVECTVECSCTEGRAEYKVKYAGRGVGHHVWFESSYQAVECSCMKFEFVRILCAHAMKVIDKKNIKHIPK</sequence>
<dbReference type="GO" id="GO:0008270">
    <property type="term" value="F:zinc ion binding"/>
    <property type="evidence" value="ECO:0007669"/>
    <property type="project" value="UniProtKB-UniRule"/>
</dbReference>
<name>A0AAV0P2I5_9ROSI</name>
<dbReference type="PROSITE" id="PS50966">
    <property type="entry name" value="ZF_SWIM"/>
    <property type="match status" value="1"/>
</dbReference>
<keyword evidence="6" id="KW-0539">Nucleus</keyword>
<comment type="similarity">
    <text evidence="1 6">Belongs to the FHY3/FAR1 family.</text>
</comment>
<comment type="subcellular location">
    <subcellularLocation>
        <location evidence="6">Nucleus</location>
    </subcellularLocation>
</comment>
<reference evidence="8" key="1">
    <citation type="submission" date="2022-08" db="EMBL/GenBank/DDBJ databases">
        <authorList>
            <person name="Gutierrez-Valencia J."/>
        </authorList>
    </citation>
    <scope>NUCLEOTIDE SEQUENCE</scope>
</reference>
<comment type="function">
    <text evidence="6">Putative transcription activator involved in regulating light control of development.</text>
</comment>
<evidence type="ECO:0000313" key="9">
    <source>
        <dbReference type="Proteomes" id="UP001154282"/>
    </source>
</evidence>
<keyword evidence="2 6" id="KW-0479">Metal-binding</keyword>
<dbReference type="AlphaFoldDB" id="A0AAV0P2I5"/>
<evidence type="ECO:0000313" key="8">
    <source>
        <dbReference type="EMBL" id="CAI0464749.1"/>
    </source>
</evidence>
<dbReference type="Proteomes" id="UP001154282">
    <property type="component" value="Unassembled WGS sequence"/>
</dbReference>
<dbReference type="InterPro" id="IPR031052">
    <property type="entry name" value="FHY3/FAR1"/>
</dbReference>